<gene>
    <name evidence="2" type="ORF">BU24DRAFT_451568</name>
</gene>
<dbReference type="GO" id="GO:0005737">
    <property type="term" value="C:cytoplasm"/>
    <property type="evidence" value="ECO:0007669"/>
    <property type="project" value="TreeGrafter"/>
</dbReference>
<proteinExistence type="predicted"/>
<dbReference type="PANTHER" id="PTHR48079:SF6">
    <property type="entry name" value="NAD(P)-BINDING DOMAIN-CONTAINING PROTEIN-RELATED"/>
    <property type="match status" value="1"/>
</dbReference>
<dbReference type="GO" id="GO:0004029">
    <property type="term" value="F:aldehyde dehydrogenase (NAD+) activity"/>
    <property type="evidence" value="ECO:0007669"/>
    <property type="project" value="TreeGrafter"/>
</dbReference>
<dbReference type="Proteomes" id="UP000799778">
    <property type="component" value="Unassembled WGS sequence"/>
</dbReference>
<organism evidence="2 3">
    <name type="scientific">Aaosphaeria arxii CBS 175.79</name>
    <dbReference type="NCBI Taxonomy" id="1450172"/>
    <lineage>
        <taxon>Eukaryota</taxon>
        <taxon>Fungi</taxon>
        <taxon>Dikarya</taxon>
        <taxon>Ascomycota</taxon>
        <taxon>Pezizomycotina</taxon>
        <taxon>Dothideomycetes</taxon>
        <taxon>Pleosporomycetidae</taxon>
        <taxon>Pleosporales</taxon>
        <taxon>Pleosporales incertae sedis</taxon>
        <taxon>Aaosphaeria</taxon>
    </lineage>
</organism>
<dbReference type="RefSeq" id="XP_033382898.1">
    <property type="nucleotide sequence ID" value="XM_033531122.1"/>
</dbReference>
<dbReference type="InterPro" id="IPR001509">
    <property type="entry name" value="Epimerase_deHydtase"/>
</dbReference>
<evidence type="ECO:0000313" key="3">
    <source>
        <dbReference type="Proteomes" id="UP000799778"/>
    </source>
</evidence>
<dbReference type="InterPro" id="IPR051783">
    <property type="entry name" value="NAD(P)-dependent_oxidoreduct"/>
</dbReference>
<protein>
    <submittedName>
        <fullName evidence="2">NAD(P)-binding protein</fullName>
    </submittedName>
</protein>
<dbReference type="GeneID" id="54288519"/>
<accession>A0A6A5XNT7</accession>
<reference evidence="2" key="1">
    <citation type="journal article" date="2020" name="Stud. Mycol.">
        <title>101 Dothideomycetes genomes: a test case for predicting lifestyles and emergence of pathogens.</title>
        <authorList>
            <person name="Haridas S."/>
            <person name="Albert R."/>
            <person name="Binder M."/>
            <person name="Bloem J."/>
            <person name="Labutti K."/>
            <person name="Salamov A."/>
            <person name="Andreopoulos B."/>
            <person name="Baker S."/>
            <person name="Barry K."/>
            <person name="Bills G."/>
            <person name="Bluhm B."/>
            <person name="Cannon C."/>
            <person name="Castanera R."/>
            <person name="Culley D."/>
            <person name="Daum C."/>
            <person name="Ezra D."/>
            <person name="Gonzalez J."/>
            <person name="Henrissat B."/>
            <person name="Kuo A."/>
            <person name="Liang C."/>
            <person name="Lipzen A."/>
            <person name="Lutzoni F."/>
            <person name="Magnuson J."/>
            <person name="Mondo S."/>
            <person name="Nolan M."/>
            <person name="Ohm R."/>
            <person name="Pangilinan J."/>
            <person name="Park H.-J."/>
            <person name="Ramirez L."/>
            <person name="Alfaro M."/>
            <person name="Sun H."/>
            <person name="Tritt A."/>
            <person name="Yoshinaga Y."/>
            <person name="Zwiers L.-H."/>
            <person name="Turgeon B."/>
            <person name="Goodwin S."/>
            <person name="Spatafora J."/>
            <person name="Crous P."/>
            <person name="Grigoriev I."/>
        </authorList>
    </citation>
    <scope>NUCLEOTIDE SEQUENCE</scope>
    <source>
        <strain evidence="2">CBS 175.79</strain>
    </source>
</reference>
<dbReference type="OrthoDB" id="2130169at2759"/>
<dbReference type="Pfam" id="PF01370">
    <property type="entry name" value="Epimerase"/>
    <property type="match status" value="1"/>
</dbReference>
<feature type="domain" description="NAD-dependent epimerase/dehydratase" evidence="1">
    <location>
        <begin position="4"/>
        <end position="233"/>
    </location>
</feature>
<sequence>MVKIFLAGATGYIGGDALYTIVEAHPEYDITCLVRNAEKAALLTSQYPSLSTVIGDLDDSDLLAEQVAKADIICHLASCEHLSAVQAISKRLSRPDISQATKSIIHLSGSDILCLPDLTNQTYGTHSDKFHNDIHSIHSILSLPSDAPHQAVDATITHISSANPHIKTAIVCPPTIYGPGRGPGNTRSIQVPELASHILKRGSGFSVERGENRWSTVHVHDVSALFLALVEDAAGGAFRGTWGVEGFYFAASGVAAWGDVAGMVVREAVNQGFLRGGTGEVEKLGWEEADGVWEFASLFWGTNSLCVAERAREVLGWVPRGQSLVEEIEGVVRGEAGRLGMQAVG</sequence>
<dbReference type="Gene3D" id="3.40.50.720">
    <property type="entry name" value="NAD(P)-binding Rossmann-like Domain"/>
    <property type="match status" value="2"/>
</dbReference>
<keyword evidence="3" id="KW-1185">Reference proteome</keyword>
<evidence type="ECO:0000313" key="2">
    <source>
        <dbReference type="EMBL" id="KAF2014559.1"/>
    </source>
</evidence>
<dbReference type="EMBL" id="ML978070">
    <property type="protein sequence ID" value="KAF2014559.1"/>
    <property type="molecule type" value="Genomic_DNA"/>
</dbReference>
<dbReference type="InterPro" id="IPR036291">
    <property type="entry name" value="NAD(P)-bd_dom_sf"/>
</dbReference>
<dbReference type="AlphaFoldDB" id="A0A6A5XNT7"/>
<name>A0A6A5XNT7_9PLEO</name>
<evidence type="ECO:0000259" key="1">
    <source>
        <dbReference type="Pfam" id="PF01370"/>
    </source>
</evidence>
<dbReference type="PANTHER" id="PTHR48079">
    <property type="entry name" value="PROTEIN YEEZ"/>
    <property type="match status" value="1"/>
</dbReference>
<dbReference type="SUPFAM" id="SSF51735">
    <property type="entry name" value="NAD(P)-binding Rossmann-fold domains"/>
    <property type="match status" value="1"/>
</dbReference>